<protein>
    <recommendedName>
        <fullName evidence="4">Protein EMBRYONIC FLOWER 1</fullName>
    </recommendedName>
</protein>
<dbReference type="InterPro" id="IPR034583">
    <property type="entry name" value="EMF1"/>
</dbReference>
<dbReference type="PANTHER" id="PTHR35504">
    <property type="entry name" value="PROTEIN EMBRYONIC FLOWER 1"/>
    <property type="match status" value="1"/>
</dbReference>
<feature type="region of interest" description="Disordered" evidence="1">
    <location>
        <begin position="414"/>
        <end position="435"/>
    </location>
</feature>
<evidence type="ECO:0008006" key="4">
    <source>
        <dbReference type="Google" id="ProtNLM"/>
    </source>
</evidence>
<evidence type="ECO:0000256" key="1">
    <source>
        <dbReference type="SAM" id="MobiDB-lite"/>
    </source>
</evidence>
<dbReference type="GO" id="GO:0009910">
    <property type="term" value="P:negative regulation of flower development"/>
    <property type="evidence" value="ECO:0007669"/>
    <property type="project" value="InterPro"/>
</dbReference>
<proteinExistence type="predicted"/>
<evidence type="ECO:0000313" key="3">
    <source>
        <dbReference type="Proteomes" id="UP000289340"/>
    </source>
</evidence>
<sequence>MGDNENMKHFADHGYFIEKSIDNAPCKHFSIRGYVARMRKKNLKICSPFPGHEFEAQPSLPPLIVPKFPSWSCNNCRGENELNVIENNDERECCNGNQETQIDNSIPTREEIDIRKFIDLTGQSDDGESDYILFNHNVEVAHDRITDHESDLENNLSKVSNALTSEVCPGLIQEMHGNKKGFEGNVTSGVELLTNNLSTEVKSCSKENDDQANSAKNMKQDNVESNNVLTVGNDVPNRVSLVENEVAETLLRMSLDNMENEIAKTLNMKSKERDFDLNIPSFDDTIDQEMLNRDIDLGTSSKTNEDLICGGDNAVELHSNQIICIDLNSTVTRGNDPIHKRILNPGECSNTDMEIDSYRKNFYPSERNTKLLEGESFDKSHGPAIFGRFCGMNRNLAEFTTIEPGNPYMMDKEKVKKSVRKERLGSSSRRNRKSKKRGIVTLPYSGCFLHVWLEKLKNKTKKLRREELRKVRKRRAKTSHVTMLVEEIHPDMLLDTTFEKIDYKMKREDVPSWVIICHSCSCSSWSSHQFPFELVFEFEFVLEFEFEFVFVTVRVAVPIRVRVRHCDDLVTLDLSCTVPLWVCVYSDPGAHLSVKFPSKSSLIDDPLAFMSEYESRGLDSDLLEVAAAQKHKVKRVESVNADAEAFGDHWESSDCSMHSEAEALEHMMKRDRGHQSVSLENKTGDSTVVKMSEKNNNVDADDCMILDDHEGEEHCCGKGTNARSVSFLPKSQEKIRDSAKVVIEQDMKGGEHKYGFNNNKREKPEKVRVVDDETGDKHELYEVLRMPSRCVFFKI</sequence>
<dbReference type="PANTHER" id="PTHR35504:SF1">
    <property type="entry name" value="PROTEIN EMBRYONIC FLOWER 1"/>
    <property type="match status" value="1"/>
</dbReference>
<gene>
    <name evidence="2" type="ORF">D0Y65_046364</name>
</gene>
<feature type="compositionally biased region" description="Basic and acidic residues" evidence="1">
    <location>
        <begin position="414"/>
        <end position="424"/>
    </location>
</feature>
<dbReference type="AlphaFoldDB" id="A0A445G952"/>
<dbReference type="Proteomes" id="UP000289340">
    <property type="component" value="Chromosome 17"/>
</dbReference>
<evidence type="ECO:0000313" key="2">
    <source>
        <dbReference type="EMBL" id="RZB57661.1"/>
    </source>
</evidence>
<accession>A0A445G952</accession>
<dbReference type="GO" id="GO:0048367">
    <property type="term" value="P:shoot system development"/>
    <property type="evidence" value="ECO:0007669"/>
    <property type="project" value="InterPro"/>
</dbReference>
<dbReference type="GO" id="GO:0045892">
    <property type="term" value="P:negative regulation of DNA-templated transcription"/>
    <property type="evidence" value="ECO:0007669"/>
    <property type="project" value="InterPro"/>
</dbReference>
<reference evidence="2 3" key="1">
    <citation type="submission" date="2018-09" db="EMBL/GenBank/DDBJ databases">
        <title>A high-quality reference genome of wild soybean provides a powerful tool to mine soybean genomes.</title>
        <authorList>
            <person name="Xie M."/>
            <person name="Chung C.Y.L."/>
            <person name="Li M.-W."/>
            <person name="Wong F.-L."/>
            <person name="Chan T.-F."/>
            <person name="Lam H.-M."/>
        </authorList>
    </citation>
    <scope>NUCLEOTIDE SEQUENCE [LARGE SCALE GENOMIC DNA]</scope>
    <source>
        <strain evidence="3">cv. W05</strain>
        <tissue evidence="2">Hypocotyl of etiolated seedlings</tissue>
    </source>
</reference>
<name>A0A445G952_GLYSO</name>
<comment type="caution">
    <text evidence="2">The sequence shown here is derived from an EMBL/GenBank/DDBJ whole genome shotgun (WGS) entry which is preliminary data.</text>
</comment>
<keyword evidence="3" id="KW-1185">Reference proteome</keyword>
<dbReference type="EMBL" id="QZWG01000017">
    <property type="protein sequence ID" value="RZB57661.1"/>
    <property type="molecule type" value="Genomic_DNA"/>
</dbReference>
<organism evidence="2 3">
    <name type="scientific">Glycine soja</name>
    <name type="common">Wild soybean</name>
    <dbReference type="NCBI Taxonomy" id="3848"/>
    <lineage>
        <taxon>Eukaryota</taxon>
        <taxon>Viridiplantae</taxon>
        <taxon>Streptophyta</taxon>
        <taxon>Embryophyta</taxon>
        <taxon>Tracheophyta</taxon>
        <taxon>Spermatophyta</taxon>
        <taxon>Magnoliopsida</taxon>
        <taxon>eudicotyledons</taxon>
        <taxon>Gunneridae</taxon>
        <taxon>Pentapetalae</taxon>
        <taxon>rosids</taxon>
        <taxon>fabids</taxon>
        <taxon>Fabales</taxon>
        <taxon>Fabaceae</taxon>
        <taxon>Papilionoideae</taxon>
        <taxon>50 kb inversion clade</taxon>
        <taxon>NPAAA clade</taxon>
        <taxon>indigoferoid/millettioid clade</taxon>
        <taxon>Phaseoleae</taxon>
        <taxon>Glycine</taxon>
        <taxon>Glycine subgen. Soja</taxon>
    </lineage>
</organism>